<dbReference type="EMBL" id="CZQD01000038">
    <property type="protein sequence ID" value="CUS57245.1"/>
    <property type="molecule type" value="Genomic_DNA"/>
</dbReference>
<evidence type="ECO:0000313" key="2">
    <source>
        <dbReference type="EMBL" id="CUS57245.1"/>
    </source>
</evidence>
<dbReference type="Pfam" id="PF22599">
    <property type="entry name" value="SecDF_P1_head"/>
    <property type="match status" value="1"/>
</dbReference>
<evidence type="ECO:0000259" key="1">
    <source>
        <dbReference type="Pfam" id="PF22599"/>
    </source>
</evidence>
<dbReference type="Gene3D" id="3.30.1360.200">
    <property type="match status" value="1"/>
</dbReference>
<accession>A0A160TZN2</accession>
<reference evidence="2" key="1">
    <citation type="submission" date="2015-10" db="EMBL/GenBank/DDBJ databases">
        <authorList>
            <person name="Gilbert D.G."/>
        </authorList>
    </citation>
    <scope>NUCLEOTIDE SEQUENCE</scope>
</reference>
<dbReference type="PROSITE" id="PS51257">
    <property type="entry name" value="PROKAR_LIPOPROTEIN"/>
    <property type="match status" value="1"/>
</dbReference>
<dbReference type="InterPro" id="IPR054384">
    <property type="entry name" value="SecDF_P1_head"/>
</dbReference>
<protein>
    <recommendedName>
        <fullName evidence="1">SecDF P1 head subdomain domain-containing protein</fullName>
    </recommendedName>
</protein>
<gene>
    <name evidence="2" type="ORF">MGWOODY_Hyp848</name>
</gene>
<proteinExistence type="predicted"/>
<dbReference type="AlphaFoldDB" id="A0A160TZN2"/>
<feature type="domain" description="SecDF P1 head subdomain" evidence="1">
    <location>
        <begin position="54"/>
        <end position="132"/>
    </location>
</feature>
<sequence>MKRLCLTLFAVSLLAACEPADDTLRLTMPACRPPDIAQGILFIGDTRFAPYQVQASAVTDSAGRPALSIRMDESGASKLEALTVANMGEVLPLRVDEETIMSPRVLERITGGEILVSGDFEMDELKALAVRLSPPCDQESPIAN</sequence>
<organism evidence="2">
    <name type="scientific">hydrothermal vent metagenome</name>
    <dbReference type="NCBI Taxonomy" id="652676"/>
    <lineage>
        <taxon>unclassified sequences</taxon>
        <taxon>metagenomes</taxon>
        <taxon>ecological metagenomes</taxon>
    </lineage>
</organism>
<name>A0A160TZN2_9ZZZZ</name>